<proteinExistence type="predicted"/>
<protein>
    <submittedName>
        <fullName evidence="1">DUF4012 domain-containing protein</fullName>
    </submittedName>
</protein>
<comment type="caution">
    <text evidence="1">The sequence shown here is derived from an EMBL/GenBank/DDBJ whole genome shotgun (WGS) entry which is preliminary data.</text>
</comment>
<gene>
    <name evidence="1" type="ORF">D9V28_11730</name>
</gene>
<name>A0A3L7IWL7_9MICO</name>
<dbReference type="Proteomes" id="UP000282460">
    <property type="component" value="Unassembled WGS sequence"/>
</dbReference>
<evidence type="ECO:0000313" key="2">
    <source>
        <dbReference type="Proteomes" id="UP000282460"/>
    </source>
</evidence>
<dbReference type="RefSeq" id="WP_121659926.1">
    <property type="nucleotide sequence ID" value="NZ_BMEK01000003.1"/>
</dbReference>
<dbReference type="Pfam" id="PF13196">
    <property type="entry name" value="DUF4012"/>
    <property type="match status" value="1"/>
</dbReference>
<evidence type="ECO:0000313" key="1">
    <source>
        <dbReference type="EMBL" id="RLQ82624.1"/>
    </source>
</evidence>
<accession>A0A3L7IWL7</accession>
<organism evidence="1 2">
    <name type="scientific">Mycetocola zhadangensis</name>
    <dbReference type="NCBI Taxonomy" id="1164595"/>
    <lineage>
        <taxon>Bacteria</taxon>
        <taxon>Bacillati</taxon>
        <taxon>Actinomycetota</taxon>
        <taxon>Actinomycetes</taxon>
        <taxon>Micrococcales</taxon>
        <taxon>Microbacteriaceae</taxon>
        <taxon>Mycetocola</taxon>
    </lineage>
</organism>
<sequence length="585" mass="60182">MTDRTSRAPVRTTLLWIALALGILVLAAALWVGLRGAAAAGELRSAKTVAYTLRDQLMTGETDAATASSATLTGHTNRAVELTSDPVWRAAELVPFVGPNLVAVGHSAAAVDILAVDVAAPLIPIVQSLDLSAMAGASVDLAPLAAAAPVLSKARDAAIPARERVRAIDSAATLPFIRDAVTELTGLVESTADTVESLDRAATLLPAMLGGGEPRNYLLLVQNSAELRASGGLVGATAVLTASAGHISVTDQKSTTDFPVLAEPVLPVTPAEANLYGDKLGRYLMDVNLTPDFARSAELALAMAEPVYGRTFDGVFAIDPYVLQRVLTATGPVSVTPERVLDESNAVQVLLSDVYRDFPDPVAQDAFFAAATEAVFAAVTSDSVDPRALVSALVDGASQGRILLWSADDAEQAVLAETTLAGSLPDDEKDFVGVYLNDATGAKMGYYLSADATVDCAPASTGATHRATVTLTSAAPTDAGTSLPAYVTGYGIFGVVAGDTRTQVVVVLPVGASVLSATRGDDKLATIGTDDADRTVATIFTQVSPGESITVTVDFAAAAVDTVAATPGVSITHPKWGDVQCGRRD</sequence>
<dbReference type="OrthoDB" id="3203519at2"/>
<dbReference type="EMBL" id="RCWJ01000003">
    <property type="protein sequence ID" value="RLQ82624.1"/>
    <property type="molecule type" value="Genomic_DNA"/>
</dbReference>
<keyword evidence="2" id="KW-1185">Reference proteome</keyword>
<dbReference type="InterPro" id="IPR025101">
    <property type="entry name" value="DUF4012"/>
</dbReference>
<reference evidence="1 2" key="1">
    <citation type="submission" date="2018-10" db="EMBL/GenBank/DDBJ databases">
        <authorList>
            <person name="Li J."/>
        </authorList>
    </citation>
    <scope>NUCLEOTIDE SEQUENCE [LARGE SCALE GENOMIC DNA]</scope>
    <source>
        <strain evidence="1 2">ZD1-4</strain>
    </source>
</reference>
<dbReference type="AlphaFoldDB" id="A0A3L7IWL7"/>